<dbReference type="GO" id="GO:0005096">
    <property type="term" value="F:GTPase activator activity"/>
    <property type="evidence" value="ECO:0007669"/>
    <property type="project" value="TreeGrafter"/>
</dbReference>
<dbReference type="PROSITE" id="PS50238">
    <property type="entry name" value="RHOGAP"/>
    <property type="match status" value="1"/>
</dbReference>
<dbReference type="AlphaFoldDB" id="A0A8B9WHX0"/>
<proteinExistence type="predicted"/>
<dbReference type="SUPFAM" id="SSF48350">
    <property type="entry name" value="GTPase activation domain, GAP"/>
    <property type="match status" value="1"/>
</dbReference>
<dbReference type="GO" id="GO:0007165">
    <property type="term" value="P:signal transduction"/>
    <property type="evidence" value="ECO:0007669"/>
    <property type="project" value="InterPro"/>
</dbReference>
<organism evidence="2 3">
    <name type="scientific">Bos mutus grunniens</name>
    <name type="common">Wild yak</name>
    <name type="synonym">Bos grunniens</name>
    <dbReference type="NCBI Taxonomy" id="30521"/>
    <lineage>
        <taxon>Eukaryota</taxon>
        <taxon>Metazoa</taxon>
        <taxon>Chordata</taxon>
        <taxon>Craniata</taxon>
        <taxon>Vertebrata</taxon>
        <taxon>Euteleostomi</taxon>
        <taxon>Mammalia</taxon>
        <taxon>Eutheria</taxon>
        <taxon>Laurasiatheria</taxon>
        <taxon>Artiodactyla</taxon>
        <taxon>Ruminantia</taxon>
        <taxon>Pecora</taxon>
        <taxon>Bovidae</taxon>
        <taxon>Bovinae</taxon>
        <taxon>Bos</taxon>
    </lineage>
</organism>
<dbReference type="InterPro" id="IPR008936">
    <property type="entry name" value="Rho_GTPase_activation_prot"/>
</dbReference>
<evidence type="ECO:0000313" key="3">
    <source>
        <dbReference type="Proteomes" id="UP000694520"/>
    </source>
</evidence>
<dbReference type="SMART" id="SM00324">
    <property type="entry name" value="RhoGAP"/>
    <property type="match status" value="1"/>
</dbReference>
<reference evidence="2" key="3">
    <citation type="submission" date="2025-09" db="UniProtKB">
        <authorList>
            <consortium name="Ensembl"/>
        </authorList>
    </citation>
    <scope>IDENTIFICATION</scope>
</reference>
<evidence type="ECO:0000259" key="1">
    <source>
        <dbReference type="PROSITE" id="PS50238"/>
    </source>
</evidence>
<dbReference type="Ensembl" id="ENSBGRT00000009110.1">
    <property type="protein sequence ID" value="ENSBGRP00000007919.1"/>
    <property type="gene ID" value="ENSBGRG00000004956.1"/>
</dbReference>
<feature type="domain" description="Rho-GAP" evidence="1">
    <location>
        <begin position="1"/>
        <end position="169"/>
    </location>
</feature>
<dbReference type="PANTHER" id="PTHR23179">
    <property type="entry name" value="T-CELL ACTIVATION RHO GTPASE ACTIVATING PROTEIN-RELATED"/>
    <property type="match status" value="1"/>
</dbReference>
<evidence type="ECO:0000313" key="2">
    <source>
        <dbReference type="Ensembl" id="ENSBGRP00000007919.1"/>
    </source>
</evidence>
<reference evidence="2" key="1">
    <citation type="submission" date="2019-05" db="EMBL/GenBank/DDBJ databases">
        <authorList>
            <person name="Zhang S."/>
            <person name="Liu J."/>
        </authorList>
    </citation>
    <scope>NUCLEOTIDE SEQUENCE [LARGE SCALE GENOMIC DNA]</scope>
</reference>
<name>A0A8B9WHX0_BOSMU</name>
<reference evidence="2" key="2">
    <citation type="submission" date="2025-08" db="UniProtKB">
        <authorList>
            <consortium name="Ensembl"/>
        </authorList>
    </citation>
    <scope>IDENTIFICATION</scope>
</reference>
<dbReference type="Gene3D" id="1.10.555.10">
    <property type="entry name" value="Rho GTPase activation protein"/>
    <property type="match status" value="1"/>
</dbReference>
<keyword evidence="3" id="KW-1185">Reference proteome</keyword>
<sequence length="231" mass="26052">MLSFINQKGLFTEGIFRKSASIKSCRALKKKLNCGDTVNLNEEPIFVISSVLKDFLQNIQGSIFSASLYDKWLDVIDQGNEDDKIKATQRLLDQLPRANVVFLRYLFAVLRNIEQHSSSNQMTAYNLSVCITPSMLCLSNSGSSENFTKQFQTRRQLGRVLSKTGPLAVSPGPARRTNTHVYHPQSQNSSLELLLRMYVIMTPCPPQFWICFPLSIKKGRSQKASSENQPV</sequence>
<dbReference type="GeneTree" id="ENSGT00940000163685"/>
<dbReference type="InterPro" id="IPR000198">
    <property type="entry name" value="RhoGAP_dom"/>
</dbReference>
<accession>A0A8B9WHX0</accession>
<dbReference type="Pfam" id="PF00620">
    <property type="entry name" value="RhoGAP"/>
    <property type="match status" value="1"/>
</dbReference>
<dbReference type="PANTHER" id="PTHR23179:SF37">
    <property type="entry name" value="1700006A11RIK PROTEIN"/>
    <property type="match status" value="1"/>
</dbReference>
<protein>
    <recommendedName>
        <fullName evidence="1">Rho-GAP domain-containing protein</fullName>
    </recommendedName>
</protein>
<dbReference type="Proteomes" id="UP000694520">
    <property type="component" value="Chromosome 6"/>
</dbReference>